<keyword evidence="3" id="KW-1185">Reference proteome</keyword>
<protein>
    <recommendedName>
        <fullName evidence="1">NADP-dependent oxidoreductase domain-containing protein</fullName>
    </recommendedName>
</protein>
<dbReference type="Gene3D" id="3.20.20.100">
    <property type="entry name" value="NADP-dependent oxidoreductase domain"/>
    <property type="match status" value="1"/>
</dbReference>
<dbReference type="Pfam" id="PF00248">
    <property type="entry name" value="Aldo_ket_red"/>
    <property type="match status" value="1"/>
</dbReference>
<reference evidence="2" key="1">
    <citation type="submission" date="2020-08" db="EMBL/GenBank/DDBJ databases">
        <title>Spodoptera exigua strain:BAW_Kor-Di-RS1 Genome sequencing and assembly.</title>
        <authorList>
            <person name="Kim J."/>
            <person name="Nam H.Y."/>
            <person name="Kwon M."/>
            <person name="Choi J.H."/>
            <person name="Cho S.R."/>
            <person name="Kim G.-H."/>
        </authorList>
    </citation>
    <scope>NUCLEOTIDE SEQUENCE</scope>
    <source>
        <strain evidence="2">BAW_Kor-Di-RS1</strain>
        <tissue evidence="2">Whole-body</tissue>
    </source>
</reference>
<comment type="caution">
    <text evidence="2">The sequence shown here is derived from an EMBL/GenBank/DDBJ whole genome shotgun (WGS) entry which is preliminary data.</text>
</comment>
<dbReference type="PANTHER" id="PTHR42686">
    <property type="entry name" value="GH17980P-RELATED"/>
    <property type="match status" value="1"/>
</dbReference>
<proteinExistence type="predicted"/>
<sequence length="334" mass="37438">MRYNELGKTGIKVSHVSLGGAAFSNIYGAFDEEKGLELVRETLKCGVNYVETGPWYGSGTSERTIGKALVGVPRESYFIGSKVGRYEQATERMFDFSAEKTEAGVDNTLRLLGLDYVHDCTFAPDISIVLKETLPVLERAVRDGKARYIGLADYDIDLMKEVIEESDVKISTILSYAKSTLHDNRLQNYTKYFKSKGVGVINAAATGMGLLSNHGPQRWHPASDDIKAICKRASDYCKEQNVELARLATWFTLNQPDIDTNICGFYNIEQLRDTLDVLDNGLTAHEQQVLHDVQLRFFDNVVLHWDNAELPVYKAKLNAIQNNNNVFILILLVV</sequence>
<dbReference type="InterPro" id="IPR023210">
    <property type="entry name" value="NADP_OxRdtase_dom"/>
</dbReference>
<dbReference type="InterPro" id="IPR036812">
    <property type="entry name" value="NAD(P)_OxRdtase_dom_sf"/>
</dbReference>
<dbReference type="PANTHER" id="PTHR42686:SF1">
    <property type="entry name" value="GH17980P-RELATED"/>
    <property type="match status" value="1"/>
</dbReference>
<dbReference type="EMBL" id="JACKWZ010000230">
    <property type="protein sequence ID" value="KAF9411279.1"/>
    <property type="molecule type" value="Genomic_DNA"/>
</dbReference>
<dbReference type="SUPFAM" id="SSF51430">
    <property type="entry name" value="NAD(P)-linked oxidoreductase"/>
    <property type="match status" value="1"/>
</dbReference>
<name>A0A835G838_SPOEX</name>
<feature type="domain" description="NADP-dependent oxidoreductase" evidence="1">
    <location>
        <begin position="16"/>
        <end position="286"/>
    </location>
</feature>
<gene>
    <name evidence="2" type="ORF">HW555_009893</name>
</gene>
<dbReference type="AlphaFoldDB" id="A0A835G838"/>
<organism evidence="2 3">
    <name type="scientific">Spodoptera exigua</name>
    <name type="common">Beet armyworm</name>
    <name type="synonym">Noctua fulgens</name>
    <dbReference type="NCBI Taxonomy" id="7107"/>
    <lineage>
        <taxon>Eukaryota</taxon>
        <taxon>Metazoa</taxon>
        <taxon>Ecdysozoa</taxon>
        <taxon>Arthropoda</taxon>
        <taxon>Hexapoda</taxon>
        <taxon>Insecta</taxon>
        <taxon>Pterygota</taxon>
        <taxon>Neoptera</taxon>
        <taxon>Endopterygota</taxon>
        <taxon>Lepidoptera</taxon>
        <taxon>Glossata</taxon>
        <taxon>Ditrysia</taxon>
        <taxon>Noctuoidea</taxon>
        <taxon>Noctuidae</taxon>
        <taxon>Amphipyrinae</taxon>
        <taxon>Spodoptera</taxon>
    </lineage>
</organism>
<dbReference type="Proteomes" id="UP000648187">
    <property type="component" value="Unassembled WGS sequence"/>
</dbReference>
<evidence type="ECO:0000313" key="2">
    <source>
        <dbReference type="EMBL" id="KAF9411279.1"/>
    </source>
</evidence>
<evidence type="ECO:0000313" key="3">
    <source>
        <dbReference type="Proteomes" id="UP000648187"/>
    </source>
</evidence>
<dbReference type="GO" id="GO:0010349">
    <property type="term" value="F:L-galactose dehydrogenase activity"/>
    <property type="evidence" value="ECO:0007669"/>
    <property type="project" value="InterPro"/>
</dbReference>
<dbReference type="InterPro" id="IPR044479">
    <property type="entry name" value="LGALDH-like"/>
</dbReference>
<accession>A0A835G838</accession>
<evidence type="ECO:0000259" key="1">
    <source>
        <dbReference type="Pfam" id="PF00248"/>
    </source>
</evidence>
<dbReference type="InterPro" id="IPR020471">
    <property type="entry name" value="AKR"/>
</dbReference>
<dbReference type="GO" id="GO:0005829">
    <property type="term" value="C:cytosol"/>
    <property type="evidence" value="ECO:0007669"/>
    <property type="project" value="TreeGrafter"/>
</dbReference>
<dbReference type="CDD" id="cd19163">
    <property type="entry name" value="AKR_galDH"/>
    <property type="match status" value="1"/>
</dbReference>